<organism evidence="1 2">
    <name type="scientific">Pararge aegeria aegeria</name>
    <dbReference type="NCBI Taxonomy" id="348720"/>
    <lineage>
        <taxon>Eukaryota</taxon>
        <taxon>Metazoa</taxon>
        <taxon>Ecdysozoa</taxon>
        <taxon>Arthropoda</taxon>
        <taxon>Hexapoda</taxon>
        <taxon>Insecta</taxon>
        <taxon>Pterygota</taxon>
        <taxon>Neoptera</taxon>
        <taxon>Endopterygota</taxon>
        <taxon>Lepidoptera</taxon>
        <taxon>Glossata</taxon>
        <taxon>Ditrysia</taxon>
        <taxon>Papilionoidea</taxon>
        <taxon>Nymphalidae</taxon>
        <taxon>Satyrinae</taxon>
        <taxon>Satyrini</taxon>
        <taxon>Parargina</taxon>
        <taxon>Pararge</taxon>
    </lineage>
</organism>
<gene>
    <name evidence="1" type="primary">jg2576</name>
    <name evidence="1" type="ORF">PAEG_LOCUS5342</name>
</gene>
<accession>A0A8S4QWB2</accession>
<keyword evidence="2" id="KW-1185">Reference proteome</keyword>
<protein>
    <submittedName>
        <fullName evidence="1">Jg2576 protein</fullName>
    </submittedName>
</protein>
<dbReference type="AlphaFoldDB" id="A0A8S4QWB2"/>
<evidence type="ECO:0000313" key="2">
    <source>
        <dbReference type="Proteomes" id="UP000838756"/>
    </source>
</evidence>
<sequence>MYIYELEVPRGVVKSTLKDKNKLCDNIKKHTVRVETKEDKTSIKKTKAFRKAKQFEPSQTVAVKKFPLCNTFEKENEDK</sequence>
<dbReference type="EMBL" id="CAKXAJ010018099">
    <property type="protein sequence ID" value="CAH2217452.1"/>
    <property type="molecule type" value="Genomic_DNA"/>
</dbReference>
<name>A0A8S4QWB2_9NEOP</name>
<proteinExistence type="predicted"/>
<evidence type="ECO:0000313" key="1">
    <source>
        <dbReference type="EMBL" id="CAH2217452.1"/>
    </source>
</evidence>
<dbReference type="Proteomes" id="UP000838756">
    <property type="component" value="Unassembled WGS sequence"/>
</dbReference>
<feature type="non-terminal residue" evidence="1">
    <location>
        <position position="79"/>
    </location>
</feature>
<comment type="caution">
    <text evidence="1">The sequence shown here is derived from an EMBL/GenBank/DDBJ whole genome shotgun (WGS) entry which is preliminary data.</text>
</comment>
<reference evidence="1" key="1">
    <citation type="submission" date="2022-03" db="EMBL/GenBank/DDBJ databases">
        <authorList>
            <person name="Lindestad O."/>
        </authorList>
    </citation>
    <scope>NUCLEOTIDE SEQUENCE</scope>
</reference>